<comment type="function">
    <text evidence="1 9">Required for assembly of cytochrome c oxidase (complex IV).</text>
</comment>
<evidence type="ECO:0000256" key="5">
    <source>
        <dbReference type="ARBA" id="ARBA00022692"/>
    </source>
</evidence>
<sequence length="172" mass="18935">MADGGSYVDRQKAADSYRPKGYGMSPGLRRARRPFLVSNIVTGSLIALFVTGIWAYSIRAVRQDVFDDVDEEARALTPELKRGVETVEERARKVEEKLKAIASERTAKSTPSAVVNSLRGSTSLSSGDVQRGLLPKLWKEHPAWYDPNKPLVWGAPSVDNMGRIGDRTSSSE</sequence>
<keyword evidence="5 9" id="KW-0812">Transmembrane</keyword>
<protein>
    <recommendedName>
        <fullName evidence="9">Cytochrome c oxidase assembly factor 3</fullName>
    </recommendedName>
</protein>
<keyword evidence="8 9" id="KW-0472">Membrane</keyword>
<dbReference type="EMBL" id="CAFZ01000412">
    <property type="protein sequence ID" value="CCA75201.1"/>
    <property type="molecule type" value="Genomic_DNA"/>
</dbReference>
<evidence type="ECO:0000256" key="8">
    <source>
        <dbReference type="ARBA" id="ARBA00023136"/>
    </source>
</evidence>
<dbReference type="GO" id="GO:0033617">
    <property type="term" value="P:mitochondrial respiratory chain complex IV assembly"/>
    <property type="evidence" value="ECO:0007669"/>
    <property type="project" value="UniProtKB-UniRule"/>
</dbReference>
<keyword evidence="7 9" id="KW-0496">Mitochondrion</keyword>
<organism evidence="11 12">
    <name type="scientific">Serendipita indica (strain DSM 11827)</name>
    <name type="common">Root endophyte fungus</name>
    <name type="synonym">Piriformospora indica</name>
    <dbReference type="NCBI Taxonomy" id="1109443"/>
    <lineage>
        <taxon>Eukaryota</taxon>
        <taxon>Fungi</taxon>
        <taxon>Dikarya</taxon>
        <taxon>Basidiomycota</taxon>
        <taxon>Agaricomycotina</taxon>
        <taxon>Agaricomycetes</taxon>
        <taxon>Sebacinales</taxon>
        <taxon>Serendipitaceae</taxon>
        <taxon>Serendipita</taxon>
    </lineage>
</organism>
<accession>G4TV58</accession>
<feature type="domain" description="Cytochrome c oxidase assembly factor 3 mitochondrial coiled-coil" evidence="10">
    <location>
        <begin position="27"/>
        <end position="73"/>
    </location>
</feature>
<dbReference type="InParanoid" id="G4TV58"/>
<evidence type="ECO:0000313" key="11">
    <source>
        <dbReference type="EMBL" id="CCA75201.1"/>
    </source>
</evidence>
<keyword evidence="6 9" id="KW-1133">Transmembrane helix</keyword>
<evidence type="ECO:0000256" key="4">
    <source>
        <dbReference type="ARBA" id="ARBA00011351"/>
    </source>
</evidence>
<evidence type="ECO:0000256" key="1">
    <source>
        <dbReference type="ARBA" id="ARBA00003064"/>
    </source>
</evidence>
<dbReference type="HOGENOM" id="CLU_1562700_0_0_1"/>
<dbReference type="PANTHER" id="PTHR15642">
    <property type="entry name" value="CYTOCHROME C OXIDASE ASSEMBLY FACTOR 3, MITOCHONDRIAL"/>
    <property type="match status" value="1"/>
</dbReference>
<comment type="similarity">
    <text evidence="3 9">Belongs to the COA3 family.</text>
</comment>
<feature type="transmembrane region" description="Helical" evidence="9">
    <location>
        <begin position="35"/>
        <end position="56"/>
    </location>
</feature>
<evidence type="ECO:0000313" key="12">
    <source>
        <dbReference type="Proteomes" id="UP000007148"/>
    </source>
</evidence>
<dbReference type="STRING" id="1109443.G4TV58"/>
<dbReference type="GO" id="GO:0005743">
    <property type="term" value="C:mitochondrial inner membrane"/>
    <property type="evidence" value="ECO:0007669"/>
    <property type="project" value="UniProtKB-UniRule"/>
</dbReference>
<gene>
    <name evidence="11" type="ORF">PIIN_09185</name>
</gene>
<evidence type="ECO:0000256" key="7">
    <source>
        <dbReference type="ARBA" id="ARBA00023128"/>
    </source>
</evidence>
<keyword evidence="12" id="KW-1185">Reference proteome</keyword>
<evidence type="ECO:0000256" key="2">
    <source>
        <dbReference type="ARBA" id="ARBA00004304"/>
    </source>
</evidence>
<dbReference type="Proteomes" id="UP000007148">
    <property type="component" value="Unassembled WGS sequence"/>
</dbReference>
<proteinExistence type="inferred from homology"/>
<comment type="subcellular location">
    <subcellularLocation>
        <location evidence="2">Mitochondrion membrane</location>
        <topology evidence="2">Single-pass membrane protein</topology>
    </subcellularLocation>
</comment>
<evidence type="ECO:0000256" key="3">
    <source>
        <dbReference type="ARBA" id="ARBA00007035"/>
    </source>
</evidence>
<dbReference type="Pfam" id="PF09813">
    <property type="entry name" value="Coa3_cc"/>
    <property type="match status" value="1"/>
</dbReference>
<evidence type="ECO:0000256" key="9">
    <source>
        <dbReference type="RuleBase" id="RU367056"/>
    </source>
</evidence>
<comment type="caution">
    <text evidence="11">The sequence shown here is derived from an EMBL/GenBank/DDBJ whole genome shotgun (WGS) entry which is preliminary data.</text>
</comment>
<dbReference type="OMA" id="FRTANFI"/>
<dbReference type="PANTHER" id="PTHR15642:SF3">
    <property type="entry name" value="CYTOCHROME C OXIDASE ASSEMBLY FACTOR 3 HOMOLOG, MITOCHONDRIAL"/>
    <property type="match status" value="1"/>
</dbReference>
<dbReference type="InterPro" id="IPR041752">
    <property type="entry name" value="Coa3"/>
</dbReference>
<reference evidence="11 12" key="1">
    <citation type="journal article" date="2011" name="PLoS Pathog.">
        <title>Endophytic Life Strategies Decoded by Genome and Transcriptome Analyses of the Mutualistic Root Symbiont Piriformospora indica.</title>
        <authorList>
            <person name="Zuccaro A."/>
            <person name="Lahrmann U."/>
            <person name="Guldener U."/>
            <person name="Langen G."/>
            <person name="Pfiffi S."/>
            <person name="Biedenkopf D."/>
            <person name="Wong P."/>
            <person name="Samans B."/>
            <person name="Grimm C."/>
            <person name="Basiewicz M."/>
            <person name="Murat C."/>
            <person name="Martin F."/>
            <person name="Kogel K.H."/>
        </authorList>
    </citation>
    <scope>NUCLEOTIDE SEQUENCE [LARGE SCALE GENOMIC DNA]</scope>
    <source>
        <strain evidence="11 12">DSM 11827</strain>
    </source>
</reference>
<evidence type="ECO:0000259" key="10">
    <source>
        <dbReference type="Pfam" id="PF09813"/>
    </source>
</evidence>
<evidence type="ECO:0000256" key="6">
    <source>
        <dbReference type="ARBA" id="ARBA00022989"/>
    </source>
</evidence>
<dbReference type="eggNOG" id="ENOG502SEY5">
    <property type="taxonomic scope" value="Eukaryota"/>
</dbReference>
<dbReference type="InterPro" id="IPR018628">
    <property type="entry name" value="Coa3_CC"/>
</dbReference>
<name>G4TV58_SERID</name>
<dbReference type="OrthoDB" id="10018333at2759"/>
<keyword evidence="9" id="KW-0999">Mitochondrion inner membrane</keyword>
<dbReference type="AlphaFoldDB" id="G4TV58"/>
<comment type="subunit">
    <text evidence="4 9">Component of 250-400 kDa complexes called cytochrome oxidase assembly intermediates or COA complexes.</text>
</comment>